<keyword evidence="1" id="KW-0378">Hydrolase</keyword>
<proteinExistence type="predicted"/>
<dbReference type="InterPro" id="IPR037171">
    <property type="entry name" value="NagB/RpiA_transferase-like"/>
</dbReference>
<evidence type="ECO:0000259" key="3">
    <source>
        <dbReference type="Pfam" id="PF01182"/>
    </source>
</evidence>
<dbReference type="Gene3D" id="3.40.50.1360">
    <property type="match status" value="1"/>
</dbReference>
<dbReference type="InterPro" id="IPR006148">
    <property type="entry name" value="Glc/Gal-6P_isomerase"/>
</dbReference>
<reference evidence="4 5" key="1">
    <citation type="submission" date="2018-09" db="EMBL/GenBank/DDBJ databases">
        <title>Nesterenkonia natronophila sp. nov., an alkaliphilic actinobacteriume isolated from a soda lake, and emended description of the genus Nesterenkonia.</title>
        <authorList>
            <person name="Menes R.J."/>
            <person name="Iriarte A."/>
        </authorList>
    </citation>
    <scope>NUCLEOTIDE SEQUENCE [LARGE SCALE GENOMIC DNA]</scope>
    <source>
        <strain evidence="4 5">M8</strain>
    </source>
</reference>
<dbReference type="PANTHER" id="PTHR11280">
    <property type="entry name" value="GLUCOSAMINE-6-PHOSPHATE ISOMERASE"/>
    <property type="match status" value="1"/>
</dbReference>
<evidence type="ECO:0000313" key="5">
    <source>
        <dbReference type="Proteomes" id="UP000266615"/>
    </source>
</evidence>
<evidence type="ECO:0000256" key="2">
    <source>
        <dbReference type="ARBA" id="ARBA00023277"/>
    </source>
</evidence>
<dbReference type="SUPFAM" id="SSF100950">
    <property type="entry name" value="NagB/RpiA/CoA transferase-like"/>
    <property type="match status" value="1"/>
</dbReference>
<dbReference type="GO" id="GO:0019262">
    <property type="term" value="P:N-acetylneuraminate catabolic process"/>
    <property type="evidence" value="ECO:0007669"/>
    <property type="project" value="TreeGrafter"/>
</dbReference>
<organism evidence="4 5">
    <name type="scientific">Nesterenkonia natronophila</name>
    <dbReference type="NCBI Taxonomy" id="2174932"/>
    <lineage>
        <taxon>Bacteria</taxon>
        <taxon>Bacillati</taxon>
        <taxon>Actinomycetota</taxon>
        <taxon>Actinomycetes</taxon>
        <taxon>Micrococcales</taxon>
        <taxon>Micrococcaceae</taxon>
        <taxon>Nesterenkonia</taxon>
    </lineage>
</organism>
<dbReference type="GO" id="GO:0006046">
    <property type="term" value="P:N-acetylglucosamine catabolic process"/>
    <property type="evidence" value="ECO:0007669"/>
    <property type="project" value="TreeGrafter"/>
</dbReference>
<name>A0A3A4F140_9MICC</name>
<dbReference type="PANTHER" id="PTHR11280:SF5">
    <property type="entry name" value="GLUCOSAMINE-6-PHOSPHATE ISOMERASE"/>
    <property type="match status" value="1"/>
</dbReference>
<protein>
    <submittedName>
        <fullName evidence="4">Glucosamine-6-phosphate deaminase</fullName>
    </submittedName>
</protein>
<keyword evidence="2" id="KW-0119">Carbohydrate metabolism</keyword>
<comment type="caution">
    <text evidence="4">The sequence shown here is derived from an EMBL/GenBank/DDBJ whole genome shotgun (WGS) entry which is preliminary data.</text>
</comment>
<dbReference type="GO" id="GO:0006043">
    <property type="term" value="P:glucosamine catabolic process"/>
    <property type="evidence" value="ECO:0007669"/>
    <property type="project" value="TreeGrafter"/>
</dbReference>
<dbReference type="RefSeq" id="WP_119902579.1">
    <property type="nucleotide sequence ID" value="NZ_QYZP01000002.1"/>
</dbReference>
<keyword evidence="5" id="KW-1185">Reference proteome</keyword>
<dbReference type="GO" id="GO:0004342">
    <property type="term" value="F:glucosamine-6-phosphate deaminase activity"/>
    <property type="evidence" value="ECO:0007669"/>
    <property type="project" value="InterPro"/>
</dbReference>
<sequence length="252" mass="26747">MTRLFVVTGQEQGGDLAAEEIARALAATESGFVLGVATGSSPESTWRALAARKPPVDLSAVRAFALDEYWDLPADHPESYKEVIHRQITRPLGLNPQLVRVPGDDGKDLRAAQRYEQAIRAAGGIDLQVLGIGRNGHIGFNEPGSSLDSRCRVTQLSEETRKANSRFFATVEDVPAYCITQGIGTITEARRLLLLAYGPEKAQALAAALEGPVTSAVPASALQLHPDLTVVADESAASQLRRTGSYGAAGTS</sequence>
<evidence type="ECO:0000313" key="4">
    <source>
        <dbReference type="EMBL" id="RJN31793.1"/>
    </source>
</evidence>
<gene>
    <name evidence="4" type="ORF">D3250_06625</name>
</gene>
<dbReference type="Proteomes" id="UP000266615">
    <property type="component" value="Unassembled WGS sequence"/>
</dbReference>
<feature type="domain" description="Glucosamine/galactosamine-6-phosphate isomerase" evidence="3">
    <location>
        <begin position="17"/>
        <end position="223"/>
    </location>
</feature>
<dbReference type="GO" id="GO:0042802">
    <property type="term" value="F:identical protein binding"/>
    <property type="evidence" value="ECO:0007669"/>
    <property type="project" value="TreeGrafter"/>
</dbReference>
<dbReference type="PROSITE" id="PS01161">
    <property type="entry name" value="GLC_GALNAC_ISOMERASE"/>
    <property type="match status" value="1"/>
</dbReference>
<dbReference type="GO" id="GO:0005737">
    <property type="term" value="C:cytoplasm"/>
    <property type="evidence" value="ECO:0007669"/>
    <property type="project" value="TreeGrafter"/>
</dbReference>
<accession>A0A3A4F140</accession>
<dbReference type="OrthoDB" id="9791139at2"/>
<evidence type="ECO:0000256" key="1">
    <source>
        <dbReference type="ARBA" id="ARBA00022801"/>
    </source>
</evidence>
<dbReference type="InterPro" id="IPR018321">
    <property type="entry name" value="Glucosamine6P_isomerase_CS"/>
</dbReference>
<dbReference type="GO" id="GO:0005975">
    <property type="term" value="P:carbohydrate metabolic process"/>
    <property type="evidence" value="ECO:0007669"/>
    <property type="project" value="InterPro"/>
</dbReference>
<dbReference type="InterPro" id="IPR004547">
    <property type="entry name" value="Glucosamine6P_isomerase"/>
</dbReference>
<dbReference type="Pfam" id="PF01182">
    <property type="entry name" value="Glucosamine_iso"/>
    <property type="match status" value="1"/>
</dbReference>
<dbReference type="AlphaFoldDB" id="A0A3A4F140"/>
<dbReference type="EMBL" id="QYZP01000002">
    <property type="protein sequence ID" value="RJN31793.1"/>
    <property type="molecule type" value="Genomic_DNA"/>
</dbReference>
<dbReference type="CDD" id="cd01399">
    <property type="entry name" value="GlcN6P_deaminase"/>
    <property type="match status" value="1"/>
</dbReference>